<reference evidence="1 2" key="1">
    <citation type="journal article" date="2018" name="J. Microbiol.">
        <title>Bacillus spongiae sp. nov., isolated from sponge of Jeju Island.</title>
        <authorList>
            <person name="Lee G.E."/>
            <person name="Im W.T."/>
            <person name="Park J.S."/>
        </authorList>
    </citation>
    <scope>NUCLEOTIDE SEQUENCE [LARGE SCALE GENOMIC DNA]</scope>
    <source>
        <strain evidence="1 2">135PIL107-10</strain>
    </source>
</reference>
<evidence type="ECO:0000313" key="1">
    <source>
        <dbReference type="EMBL" id="MEI5909531.1"/>
    </source>
</evidence>
<dbReference type="EMBL" id="JBBAXC010000029">
    <property type="protein sequence ID" value="MEI5909531.1"/>
    <property type="molecule type" value="Genomic_DNA"/>
</dbReference>
<protein>
    <recommendedName>
        <fullName evidence="3">Lipoprotein</fullName>
    </recommendedName>
</protein>
<dbReference type="PROSITE" id="PS51257">
    <property type="entry name" value="PROKAR_LIPOPROTEIN"/>
    <property type="match status" value="1"/>
</dbReference>
<comment type="caution">
    <text evidence="1">The sequence shown here is derived from an EMBL/GenBank/DDBJ whole genome shotgun (WGS) entry which is preliminary data.</text>
</comment>
<gene>
    <name evidence="1" type="ORF">WAK64_21120</name>
</gene>
<dbReference type="RefSeq" id="WP_336588973.1">
    <property type="nucleotide sequence ID" value="NZ_JBBAXC010000029.1"/>
</dbReference>
<proteinExistence type="predicted"/>
<evidence type="ECO:0008006" key="3">
    <source>
        <dbReference type="Google" id="ProtNLM"/>
    </source>
</evidence>
<keyword evidence="2" id="KW-1185">Reference proteome</keyword>
<dbReference type="Proteomes" id="UP001312865">
    <property type="component" value="Unassembled WGS sequence"/>
</dbReference>
<accession>A0ABU8HJE7</accession>
<name>A0ABU8HJE7_9BACI</name>
<sequence>MIKSSILFSLVIGILLIAGCSDKPPMPTVSVEGESIQVVRASYCWSKGCIDTAGPPDILEGKVPYQVQMGEIITIKFENGPKPSNISVSRMLHSDQEWIIDELINDVLTIPNEEGIYYYDFHANWDSRGDSYYAFVIEVK</sequence>
<evidence type="ECO:0000313" key="2">
    <source>
        <dbReference type="Proteomes" id="UP001312865"/>
    </source>
</evidence>
<organism evidence="1 2">
    <name type="scientific">Bacillus spongiae</name>
    <dbReference type="NCBI Taxonomy" id="2683610"/>
    <lineage>
        <taxon>Bacteria</taxon>
        <taxon>Bacillati</taxon>
        <taxon>Bacillota</taxon>
        <taxon>Bacilli</taxon>
        <taxon>Bacillales</taxon>
        <taxon>Bacillaceae</taxon>
        <taxon>Bacillus</taxon>
    </lineage>
</organism>